<keyword evidence="2" id="KW-1185">Reference proteome</keyword>
<protein>
    <submittedName>
        <fullName evidence="1">Uncharacterized protein</fullName>
    </submittedName>
</protein>
<name>A0A6I4T8L4_9SPHN</name>
<sequence length="77" mass="8012">MREGYAGGPELVAEDVGVSGRFGKGGGGTTGSRQGAVSQLLGRYLAKEKAIAGWLIKAVELVFGKERPLSFTVCAVR</sequence>
<comment type="caution">
    <text evidence="1">The sequence shown here is derived from an EMBL/GenBank/DDBJ whole genome shotgun (WGS) entry which is preliminary data.</text>
</comment>
<proteinExistence type="predicted"/>
<dbReference type="EMBL" id="WTYT01000005">
    <property type="protein sequence ID" value="MXO66363.1"/>
    <property type="molecule type" value="Genomic_DNA"/>
</dbReference>
<organism evidence="1 2">
    <name type="scientific">Altericroceibacterium endophyticum</name>
    <dbReference type="NCBI Taxonomy" id="1808508"/>
    <lineage>
        <taxon>Bacteria</taxon>
        <taxon>Pseudomonadati</taxon>
        <taxon>Pseudomonadota</taxon>
        <taxon>Alphaproteobacteria</taxon>
        <taxon>Sphingomonadales</taxon>
        <taxon>Erythrobacteraceae</taxon>
        <taxon>Altericroceibacterium</taxon>
    </lineage>
</organism>
<evidence type="ECO:0000313" key="1">
    <source>
        <dbReference type="EMBL" id="MXO66363.1"/>
    </source>
</evidence>
<gene>
    <name evidence="1" type="ORF">GRI91_11395</name>
</gene>
<dbReference type="AlphaFoldDB" id="A0A6I4T8L4"/>
<dbReference type="RefSeq" id="WP_160736816.1">
    <property type="nucleotide sequence ID" value="NZ_WTYT01000005.1"/>
</dbReference>
<reference evidence="1 2" key="1">
    <citation type="submission" date="2019-12" db="EMBL/GenBank/DDBJ databases">
        <title>Genomic-based taxomic classification of the family Erythrobacteraceae.</title>
        <authorList>
            <person name="Xu L."/>
        </authorList>
    </citation>
    <scope>NUCLEOTIDE SEQUENCE [LARGE SCALE GENOMIC DNA]</scope>
    <source>
        <strain evidence="1 2">LMG 29518</strain>
    </source>
</reference>
<evidence type="ECO:0000313" key="2">
    <source>
        <dbReference type="Proteomes" id="UP000438476"/>
    </source>
</evidence>
<accession>A0A6I4T8L4</accession>
<dbReference type="Proteomes" id="UP000438476">
    <property type="component" value="Unassembled WGS sequence"/>
</dbReference>